<dbReference type="GeneID" id="98147371"/>
<gene>
    <name evidence="2" type="ORF">BJX67DRAFT_378197</name>
</gene>
<keyword evidence="3" id="KW-1185">Reference proteome</keyword>
<accession>A0ABR4M0G2</accession>
<feature type="compositionally biased region" description="Basic and acidic residues" evidence="1">
    <location>
        <begin position="107"/>
        <end position="122"/>
    </location>
</feature>
<sequence length="151" mass="17191">MLASEPFCYLLRDAYPSSSPLAEERRDGLADVFLKAVRSMVNCETWINGQPVLRGITELDGVFRRESDHATLHQYCWRPRMDRYEGHKILVVVPEIFEAEVIPAFKPAEEDNGKAAPETDTKAEEDEDVDDGDEEEKADDEEAEWVEGKSE</sequence>
<dbReference type="EMBL" id="JBFXLQ010000006">
    <property type="protein sequence ID" value="KAL2870206.1"/>
    <property type="molecule type" value="Genomic_DNA"/>
</dbReference>
<evidence type="ECO:0000313" key="2">
    <source>
        <dbReference type="EMBL" id="KAL2870206.1"/>
    </source>
</evidence>
<proteinExistence type="predicted"/>
<feature type="compositionally biased region" description="Acidic residues" evidence="1">
    <location>
        <begin position="123"/>
        <end position="145"/>
    </location>
</feature>
<name>A0ABR4M0G2_9EURO</name>
<evidence type="ECO:0000313" key="3">
    <source>
        <dbReference type="Proteomes" id="UP001610432"/>
    </source>
</evidence>
<dbReference type="RefSeq" id="XP_070889185.1">
    <property type="nucleotide sequence ID" value="XM_071032299.1"/>
</dbReference>
<dbReference type="Proteomes" id="UP001610432">
    <property type="component" value="Unassembled WGS sequence"/>
</dbReference>
<feature type="region of interest" description="Disordered" evidence="1">
    <location>
        <begin position="104"/>
        <end position="151"/>
    </location>
</feature>
<reference evidence="2 3" key="1">
    <citation type="submission" date="2024-07" db="EMBL/GenBank/DDBJ databases">
        <title>Section-level genome sequencing and comparative genomics of Aspergillus sections Usti and Cavernicolus.</title>
        <authorList>
            <consortium name="Lawrence Berkeley National Laboratory"/>
            <person name="Nybo J.L."/>
            <person name="Vesth T.C."/>
            <person name="Theobald S."/>
            <person name="Frisvad J.C."/>
            <person name="Larsen T.O."/>
            <person name="Kjaerboelling I."/>
            <person name="Rothschild-Mancinelli K."/>
            <person name="Lyhne E.K."/>
            <person name="Kogle M.E."/>
            <person name="Barry K."/>
            <person name="Clum A."/>
            <person name="Na H."/>
            <person name="Ledsgaard L."/>
            <person name="Lin J."/>
            <person name="Lipzen A."/>
            <person name="Kuo A."/>
            <person name="Riley R."/>
            <person name="Mondo S."/>
            <person name="Labutti K."/>
            <person name="Haridas S."/>
            <person name="Pangalinan J."/>
            <person name="Salamov A.A."/>
            <person name="Simmons B.A."/>
            <person name="Magnuson J.K."/>
            <person name="Chen J."/>
            <person name="Drula E."/>
            <person name="Henrissat B."/>
            <person name="Wiebenga A."/>
            <person name="Lubbers R.J."/>
            <person name="Gomes A.C."/>
            <person name="Macurrencykelacurrency M.R."/>
            <person name="Stajich J."/>
            <person name="Grigoriev I.V."/>
            <person name="Mortensen U.H."/>
            <person name="De Vries R.P."/>
            <person name="Baker S.E."/>
            <person name="Andersen M.R."/>
        </authorList>
    </citation>
    <scope>NUCLEOTIDE SEQUENCE [LARGE SCALE GENOMIC DNA]</scope>
    <source>
        <strain evidence="2 3">CBS 449.75</strain>
    </source>
</reference>
<organism evidence="2 3">
    <name type="scientific">Aspergillus lucknowensis</name>
    <dbReference type="NCBI Taxonomy" id="176173"/>
    <lineage>
        <taxon>Eukaryota</taxon>
        <taxon>Fungi</taxon>
        <taxon>Dikarya</taxon>
        <taxon>Ascomycota</taxon>
        <taxon>Pezizomycotina</taxon>
        <taxon>Eurotiomycetes</taxon>
        <taxon>Eurotiomycetidae</taxon>
        <taxon>Eurotiales</taxon>
        <taxon>Aspergillaceae</taxon>
        <taxon>Aspergillus</taxon>
        <taxon>Aspergillus subgen. Nidulantes</taxon>
    </lineage>
</organism>
<comment type="caution">
    <text evidence="2">The sequence shown here is derived from an EMBL/GenBank/DDBJ whole genome shotgun (WGS) entry which is preliminary data.</text>
</comment>
<protein>
    <submittedName>
        <fullName evidence="2">Uncharacterized protein</fullName>
    </submittedName>
</protein>
<evidence type="ECO:0000256" key="1">
    <source>
        <dbReference type="SAM" id="MobiDB-lite"/>
    </source>
</evidence>